<sequence>MNIKTLLAEEKRLGLNCNYCGRFRYLNHGRFAPSTPVEAIAKTLTCARCGSEDVETFAVTRTSEKGYWPAERS</sequence>
<comment type="caution">
    <text evidence="1">The sequence shown here is derived from an EMBL/GenBank/DDBJ whole genome shotgun (WGS) entry which is preliminary data.</text>
</comment>
<gene>
    <name evidence="1" type="ORF">J0X15_05770</name>
</gene>
<dbReference type="RefSeq" id="WP_206938861.1">
    <property type="nucleotide sequence ID" value="NZ_JAFLNF010000002.1"/>
</dbReference>
<dbReference type="EMBL" id="JAFLNF010000002">
    <property type="protein sequence ID" value="MBO0344718.1"/>
    <property type="molecule type" value="Genomic_DNA"/>
</dbReference>
<organism evidence="1 2">
    <name type="scientific">Roseibium limicola</name>
    <dbReference type="NCBI Taxonomy" id="2816037"/>
    <lineage>
        <taxon>Bacteria</taxon>
        <taxon>Pseudomonadati</taxon>
        <taxon>Pseudomonadota</taxon>
        <taxon>Alphaproteobacteria</taxon>
        <taxon>Hyphomicrobiales</taxon>
        <taxon>Stappiaceae</taxon>
        <taxon>Roseibium</taxon>
    </lineage>
</organism>
<evidence type="ECO:0000313" key="2">
    <source>
        <dbReference type="Proteomes" id="UP000664779"/>
    </source>
</evidence>
<dbReference type="Proteomes" id="UP000664779">
    <property type="component" value="Unassembled WGS sequence"/>
</dbReference>
<reference evidence="1" key="1">
    <citation type="submission" date="2021-03" db="EMBL/GenBank/DDBJ databases">
        <title>Roseibium sp. CAU 1637 isolated from Incheon.</title>
        <authorList>
            <person name="Kim W."/>
        </authorList>
    </citation>
    <scope>NUCLEOTIDE SEQUENCE</scope>
    <source>
        <strain evidence="1">CAU 1637</strain>
    </source>
</reference>
<proteinExistence type="predicted"/>
<evidence type="ECO:0000313" key="1">
    <source>
        <dbReference type="EMBL" id="MBO0344718.1"/>
    </source>
</evidence>
<keyword evidence="2" id="KW-1185">Reference proteome</keyword>
<name>A0A939ENP7_9HYPH</name>
<protein>
    <submittedName>
        <fullName evidence="1">Uncharacterized protein</fullName>
    </submittedName>
</protein>
<dbReference type="AlphaFoldDB" id="A0A939ENP7"/>
<accession>A0A939ENP7</accession>